<keyword evidence="5" id="KW-0862">Zinc</keyword>
<evidence type="ECO:0000256" key="3">
    <source>
        <dbReference type="ARBA" id="ARBA00022723"/>
    </source>
</evidence>
<dbReference type="PROSITE" id="PS50089">
    <property type="entry name" value="ZF_RING_2"/>
    <property type="match status" value="1"/>
</dbReference>
<dbReference type="PROSITE" id="PS00518">
    <property type="entry name" value="ZF_RING_1"/>
    <property type="match status" value="1"/>
</dbReference>
<evidence type="ECO:0000259" key="12">
    <source>
        <dbReference type="PROSITE" id="PS50089"/>
    </source>
</evidence>
<feature type="transmembrane region" description="Helical" evidence="10">
    <location>
        <begin position="527"/>
        <end position="553"/>
    </location>
</feature>
<keyword evidence="2 10" id="KW-0812">Transmembrane</keyword>
<feature type="domain" description="Ubiquitin-like" evidence="11">
    <location>
        <begin position="414"/>
        <end position="477"/>
    </location>
</feature>
<dbReference type="InterPro" id="IPR001841">
    <property type="entry name" value="Znf_RING"/>
</dbReference>
<dbReference type="Gene3D" id="1.20.1280.290">
    <property type="match status" value="1"/>
</dbReference>
<keyword evidence="6 10" id="KW-1133">Transmembrane helix</keyword>
<dbReference type="Proteomes" id="UP001141327">
    <property type="component" value="Unassembled WGS sequence"/>
</dbReference>
<keyword evidence="4 8" id="KW-0863">Zinc-finger</keyword>
<feature type="compositionally biased region" description="Basic and acidic residues" evidence="9">
    <location>
        <begin position="913"/>
        <end position="934"/>
    </location>
</feature>
<accession>A0ABQ8UP43</accession>
<feature type="region of interest" description="Disordered" evidence="9">
    <location>
        <begin position="221"/>
        <end position="240"/>
    </location>
</feature>
<dbReference type="InterPro" id="IPR019956">
    <property type="entry name" value="Ubiquitin_dom"/>
</dbReference>
<dbReference type="InterPro" id="IPR013083">
    <property type="entry name" value="Znf_RING/FYVE/PHD"/>
</dbReference>
<dbReference type="Gene3D" id="3.10.20.90">
    <property type="entry name" value="Phosphatidylinositol 3-kinase Catalytic Subunit, Chain A, domain 1"/>
    <property type="match status" value="1"/>
</dbReference>
<evidence type="ECO:0000256" key="2">
    <source>
        <dbReference type="ARBA" id="ARBA00022692"/>
    </source>
</evidence>
<gene>
    <name evidence="13" type="ORF">PAPYR_4531</name>
</gene>
<comment type="caution">
    <text evidence="13">The sequence shown here is derived from an EMBL/GenBank/DDBJ whole genome shotgun (WGS) entry which is preliminary data.</text>
</comment>
<evidence type="ECO:0000256" key="6">
    <source>
        <dbReference type="ARBA" id="ARBA00022989"/>
    </source>
</evidence>
<feature type="transmembrane region" description="Helical" evidence="10">
    <location>
        <begin position="565"/>
        <end position="584"/>
    </location>
</feature>
<keyword evidence="7 10" id="KW-0472">Membrane</keyword>
<evidence type="ECO:0000256" key="4">
    <source>
        <dbReference type="ARBA" id="ARBA00022771"/>
    </source>
</evidence>
<dbReference type="InterPro" id="IPR000626">
    <property type="entry name" value="Ubiquitin-like_dom"/>
</dbReference>
<protein>
    <submittedName>
        <fullName evidence="13">Transmembrane protein</fullName>
    </submittedName>
</protein>
<feature type="domain" description="RING-type" evidence="12">
    <location>
        <begin position="228"/>
        <end position="280"/>
    </location>
</feature>
<dbReference type="PANTHER" id="PTHR10666">
    <property type="entry name" value="UBIQUITIN"/>
    <property type="match status" value="1"/>
</dbReference>
<evidence type="ECO:0000256" key="1">
    <source>
        <dbReference type="ARBA" id="ARBA00004141"/>
    </source>
</evidence>
<dbReference type="InterPro" id="IPR017907">
    <property type="entry name" value="Znf_RING_CS"/>
</dbReference>
<dbReference type="SUPFAM" id="SSF54236">
    <property type="entry name" value="Ubiquitin-like"/>
    <property type="match status" value="1"/>
</dbReference>
<dbReference type="InterPro" id="IPR029071">
    <property type="entry name" value="Ubiquitin-like_domsf"/>
</dbReference>
<feature type="transmembrane region" description="Helical" evidence="10">
    <location>
        <begin position="6"/>
        <end position="26"/>
    </location>
</feature>
<evidence type="ECO:0000256" key="5">
    <source>
        <dbReference type="ARBA" id="ARBA00022833"/>
    </source>
</evidence>
<proteinExistence type="predicted"/>
<evidence type="ECO:0000256" key="9">
    <source>
        <dbReference type="SAM" id="MobiDB-lite"/>
    </source>
</evidence>
<evidence type="ECO:0000313" key="13">
    <source>
        <dbReference type="EMBL" id="KAJ4459482.1"/>
    </source>
</evidence>
<feature type="transmembrane region" description="Helical" evidence="10">
    <location>
        <begin position="666"/>
        <end position="690"/>
    </location>
</feature>
<feature type="transmembrane region" description="Helical" evidence="10">
    <location>
        <begin position="627"/>
        <end position="645"/>
    </location>
</feature>
<dbReference type="SMART" id="SM00213">
    <property type="entry name" value="UBQ"/>
    <property type="match status" value="1"/>
</dbReference>
<feature type="transmembrane region" description="Helical" evidence="10">
    <location>
        <begin position="64"/>
        <end position="84"/>
    </location>
</feature>
<dbReference type="Gene3D" id="3.30.40.10">
    <property type="entry name" value="Zinc/RING finger domain, C3HC4 (zinc finger)"/>
    <property type="match status" value="1"/>
</dbReference>
<feature type="transmembrane region" description="Helical" evidence="10">
    <location>
        <begin position="596"/>
        <end position="621"/>
    </location>
</feature>
<keyword evidence="14" id="KW-1185">Reference proteome</keyword>
<evidence type="ECO:0000256" key="7">
    <source>
        <dbReference type="ARBA" id="ARBA00023136"/>
    </source>
</evidence>
<dbReference type="PRINTS" id="PR00348">
    <property type="entry name" value="UBIQUITIN"/>
</dbReference>
<dbReference type="SUPFAM" id="SSF57850">
    <property type="entry name" value="RING/U-box"/>
    <property type="match status" value="1"/>
</dbReference>
<reference evidence="13" key="1">
    <citation type="journal article" date="2022" name="bioRxiv">
        <title>Genomics of Preaxostyla Flagellates Illuminates Evolutionary Transitions and the Path Towards Mitochondrial Loss.</title>
        <authorList>
            <person name="Novak L.V.F."/>
            <person name="Treitli S.C."/>
            <person name="Pyrih J."/>
            <person name="Halakuc P."/>
            <person name="Pipaliya S.V."/>
            <person name="Vacek V."/>
            <person name="Brzon O."/>
            <person name="Soukal P."/>
            <person name="Eme L."/>
            <person name="Dacks J.B."/>
            <person name="Karnkowska A."/>
            <person name="Elias M."/>
            <person name="Hampl V."/>
        </authorList>
    </citation>
    <scope>NUCLEOTIDE SEQUENCE</scope>
    <source>
        <strain evidence="13">RCP-MX</strain>
    </source>
</reference>
<comment type="subcellular location">
    <subcellularLocation>
        <location evidence="1">Membrane</location>
        <topology evidence="1">Multi-pass membrane protein</topology>
    </subcellularLocation>
</comment>
<feature type="transmembrane region" description="Helical" evidence="10">
    <location>
        <begin position="38"/>
        <end position="58"/>
    </location>
</feature>
<organism evidence="13 14">
    <name type="scientific">Paratrimastix pyriformis</name>
    <dbReference type="NCBI Taxonomy" id="342808"/>
    <lineage>
        <taxon>Eukaryota</taxon>
        <taxon>Metamonada</taxon>
        <taxon>Preaxostyla</taxon>
        <taxon>Paratrimastigidae</taxon>
        <taxon>Paratrimastix</taxon>
    </lineage>
</organism>
<keyword evidence="3" id="KW-0479">Metal-binding</keyword>
<evidence type="ECO:0000256" key="8">
    <source>
        <dbReference type="PROSITE-ProRule" id="PRU00175"/>
    </source>
</evidence>
<feature type="transmembrane region" description="Helical" evidence="10">
    <location>
        <begin position="696"/>
        <end position="716"/>
    </location>
</feature>
<evidence type="ECO:0000256" key="10">
    <source>
        <dbReference type="SAM" id="Phobius"/>
    </source>
</evidence>
<evidence type="ECO:0000313" key="14">
    <source>
        <dbReference type="Proteomes" id="UP001141327"/>
    </source>
</evidence>
<dbReference type="SMART" id="SM00679">
    <property type="entry name" value="CTNS"/>
    <property type="match status" value="2"/>
</dbReference>
<feature type="transmembrane region" description="Helical" evidence="10">
    <location>
        <begin position="799"/>
        <end position="817"/>
    </location>
</feature>
<dbReference type="InterPro" id="IPR050158">
    <property type="entry name" value="Ubiquitin_ubiquitin-like"/>
</dbReference>
<feature type="transmembrane region" description="Helical" evidence="10">
    <location>
        <begin position="91"/>
        <end position="112"/>
    </location>
</feature>
<feature type="region of interest" description="Disordered" evidence="9">
    <location>
        <begin position="843"/>
        <end position="934"/>
    </location>
</feature>
<dbReference type="Pfam" id="PF00240">
    <property type="entry name" value="ubiquitin"/>
    <property type="match status" value="1"/>
</dbReference>
<dbReference type="InterPro" id="IPR006603">
    <property type="entry name" value="PQ-loop_rpt"/>
</dbReference>
<dbReference type="PROSITE" id="PS50053">
    <property type="entry name" value="UBIQUITIN_2"/>
    <property type="match status" value="1"/>
</dbReference>
<sequence length="934" mass="102685">MTAVSGVASVISVAAFFFQYFPQLILNHRRRSVEGISLPGVLLKLLGATFLFVDAYLLDEPDALILYGLINTCQMMFFVHQFALYQRQYRIYWWLLSPLIPYVCGTLLPASIPFTYGIKPATQIASHLPQLLLCFRTHSTQGISRLSQHLNLIGGIAGLVSLWLTPRLVSRISYLTYFNSVMQAVTLYYLFWRYPGHGPGGGRYLAAVKAASVLREVRPEKEDDEGECATPTAVGSGGGRGVQGSHDVVLSCGHSICRTCAIGLARENRMPGTLECPTCRQSSTASHPLGPSSFTSNFGLADVVEEVSSLTGPNRPCAGGCARPIQFSQPQGNFATPYLKCSNGVPPMVPFGQNVCGHFFLLPTDSTAPAHCILRDGQRPASVQSCARAGRLGRPALTPDPGEQVADDAAHRPIQIFVRSISGKSIAIEVDCGDNVRSVMEKIEEKEGFPPTIQRLLFAGHQLEEDRSLASYGVEKGFAGAQTRGKDLRLAPTEMEALAVPSTSCLCCPPTPQEEAKHPKDPRKWKLVFGSHTWIVVMAFNGPIILGWLYLIYWLMGPSGLRGTYNVIFGYFILTSIHIAHYWNRPHHHVPDPRGFYTYAISAVAATFMFYVHTGIFKWFVVDGVEGMTLGHFAFIIIGFYIAGYDDGVWDGKLTCWIPWLPGRSIFWYAVTWLCWFLLYGLFVQHFFAWTDANRAFAVLAIVQWTVMQQFTYSLALKEPSMASKWPLLTRQPLKGLFLTCFHAAKGFAWAYAVYGLECAVWGETSPPSPPSCLALTIISPPPPLQLTPAQRFDHDLGIATYPLLATILGGLLTHYYSGERHWFCGKWGWVVRDHAAEAADKAKKADADSAHPATTVSTGAAPSPTGSPPPHHAHSESAYLMGSMSPPPEVVSAHQQAAVYPVPLAMGADEERDPHHAEVDVHETSRPRHDSNA</sequence>
<dbReference type="Pfam" id="PF04193">
    <property type="entry name" value="PQ-loop"/>
    <property type="match status" value="2"/>
</dbReference>
<dbReference type="EMBL" id="JAPMOS010000019">
    <property type="protein sequence ID" value="KAJ4459482.1"/>
    <property type="molecule type" value="Genomic_DNA"/>
</dbReference>
<name>A0ABQ8UP43_9EUKA</name>
<evidence type="ECO:0000259" key="11">
    <source>
        <dbReference type="PROSITE" id="PS50053"/>
    </source>
</evidence>